<comment type="cofactor">
    <cofactor evidence="1">
        <name>Mg(2+)</name>
        <dbReference type="ChEBI" id="CHEBI:18420"/>
    </cofactor>
</comment>
<name>A0A177EI12_9MICR</name>
<evidence type="ECO:0000256" key="1">
    <source>
        <dbReference type="ARBA" id="ARBA00001946"/>
    </source>
</evidence>
<dbReference type="PANTHER" id="PTHR10947">
    <property type="entry name" value="PHENYLALANYL-TRNA SYNTHETASE BETA CHAIN AND LEUCINE-RICH REPEAT-CONTAINING PROTEIN 47"/>
    <property type="match status" value="1"/>
</dbReference>
<reference evidence="17 18" key="1">
    <citation type="submission" date="2016-02" db="EMBL/GenBank/DDBJ databases">
        <title>Discovery of a natural microsporidian pathogen with a broad tissue tropism in Caenorhabditis elegans.</title>
        <authorList>
            <person name="Luallen R.J."/>
            <person name="Reinke A.W."/>
            <person name="Tong L."/>
            <person name="Botts M.R."/>
            <person name="Felix M.-A."/>
            <person name="Troemel E.R."/>
        </authorList>
    </citation>
    <scope>NUCLEOTIDE SEQUENCE [LARGE SCALE GENOMIC DNA]</scope>
    <source>
        <strain evidence="17 18">JUm2807</strain>
    </source>
</reference>
<dbReference type="InterPro" id="IPR045864">
    <property type="entry name" value="aa-tRNA-synth_II/BPL/LPL"/>
</dbReference>
<dbReference type="EMBL" id="LTDL01000022">
    <property type="protein sequence ID" value="OAG31111.1"/>
    <property type="molecule type" value="Genomic_DNA"/>
</dbReference>
<dbReference type="GO" id="GO:0009328">
    <property type="term" value="C:phenylalanine-tRNA ligase complex"/>
    <property type="evidence" value="ECO:0007669"/>
    <property type="project" value="EnsemblFungi"/>
</dbReference>
<keyword evidence="6" id="KW-0963">Cytoplasm</keyword>
<dbReference type="SUPFAM" id="SSF55681">
    <property type="entry name" value="Class II aaRS and biotin synthetases"/>
    <property type="match status" value="1"/>
</dbReference>
<dbReference type="Pfam" id="PF03484">
    <property type="entry name" value="B5"/>
    <property type="match status" value="1"/>
</dbReference>
<dbReference type="GO" id="GO:0006432">
    <property type="term" value="P:phenylalanyl-tRNA aminoacylation"/>
    <property type="evidence" value="ECO:0007669"/>
    <property type="project" value="EnsemblFungi"/>
</dbReference>
<evidence type="ECO:0000256" key="12">
    <source>
        <dbReference type="ARBA" id="ARBA00022917"/>
    </source>
</evidence>
<evidence type="ECO:0000256" key="4">
    <source>
        <dbReference type="ARBA" id="ARBA00011209"/>
    </source>
</evidence>
<evidence type="ECO:0000256" key="5">
    <source>
        <dbReference type="ARBA" id="ARBA00012814"/>
    </source>
</evidence>
<sequence length="549" mass="61123">MPAITVSKTEFLQGIQKQMTDDEVDSVLFDFGLELDEILAEEETKYKIDIPANRYDLLCLKGLVNGVSAYLESKPQKEISIKENGEAVLGTPPAERPFIKMAILKNIDLSNGGYQDLIDFQDKLHQGLGQNRALMAIGTHNYDVTQRPYTYTAMEEEKVSFVPLNQTKEYTRPELDALYAHDPKLKDYTKHGRAEGTVPVLLDGAGRILSLPPLINSDFSKITPQTKNVLVEVTGTDLPRVDTAMYLILHHFSEAGTIIEEFLYAKAGERPPLTLTKQDIERDLLLSITEQTAAKYLTKMMHRVEVQKEGEAWEVCVHPTKLRPDVLHKCDLVEDVAIAHGYNNFEKLLSATYSCGEELPINAASSGIRRECAMVGYTEMFTMALLSKNDCTGFGISSHIQLKNSKSSECEVLRQVLAPSILKCIFSNQHHHLPIKVFEVSDVGVFDASDVGVRNDRRLCMAIAGAQSGLEDLQEAFDVVMKRIGVRVEYQEENTAPFLNGRACGVYANAKRVGSLGIVDPSVIRHHKIPHVCSLVEISLTTLLDKANE</sequence>
<dbReference type="Gene3D" id="3.50.40.10">
    <property type="entry name" value="Phenylalanyl-trna Synthetase, Chain B, domain 3"/>
    <property type="match status" value="1"/>
</dbReference>
<comment type="subcellular location">
    <subcellularLocation>
        <location evidence="2">Cytoplasm</location>
    </subcellularLocation>
</comment>
<dbReference type="OrthoDB" id="1698572at2759"/>
<evidence type="ECO:0000256" key="13">
    <source>
        <dbReference type="ARBA" id="ARBA00023146"/>
    </source>
</evidence>
<evidence type="ECO:0000313" key="17">
    <source>
        <dbReference type="EMBL" id="OAG31111.1"/>
    </source>
</evidence>
<evidence type="ECO:0000256" key="14">
    <source>
        <dbReference type="ARBA" id="ARBA00033189"/>
    </source>
</evidence>
<evidence type="ECO:0000256" key="3">
    <source>
        <dbReference type="ARBA" id="ARBA00007438"/>
    </source>
</evidence>
<evidence type="ECO:0000256" key="2">
    <source>
        <dbReference type="ARBA" id="ARBA00004496"/>
    </source>
</evidence>
<protein>
    <recommendedName>
        <fullName evidence="5">phenylalanine--tRNA ligase</fullName>
        <ecNumber evidence="5">6.1.1.20</ecNumber>
    </recommendedName>
    <alternativeName>
        <fullName evidence="14">Phenylalanyl-tRNA synthetase beta subunit</fullName>
    </alternativeName>
</protein>
<keyword evidence="11" id="KW-0460">Magnesium</keyword>
<keyword evidence="13 17" id="KW-0030">Aminoacyl-tRNA synthetase</keyword>
<dbReference type="InterPro" id="IPR020825">
    <property type="entry name" value="Phe-tRNA_synthase-like_B3/B4"/>
</dbReference>
<evidence type="ECO:0000256" key="11">
    <source>
        <dbReference type="ARBA" id="ARBA00022842"/>
    </source>
</evidence>
<dbReference type="STRING" id="1805483.A0A177EI12"/>
<dbReference type="Gene3D" id="3.30.56.10">
    <property type="match status" value="2"/>
</dbReference>
<dbReference type="InterPro" id="IPR041616">
    <property type="entry name" value="PheRS_beta_core"/>
</dbReference>
<evidence type="ECO:0000256" key="9">
    <source>
        <dbReference type="ARBA" id="ARBA00022741"/>
    </source>
</evidence>
<dbReference type="PANTHER" id="PTHR10947:SF0">
    <property type="entry name" value="PHENYLALANINE--TRNA LIGASE BETA SUBUNIT"/>
    <property type="match status" value="1"/>
</dbReference>
<dbReference type="VEuPathDB" id="MicrosporidiaDB:NEDG_01885"/>
<dbReference type="AlphaFoldDB" id="A0A177EI12"/>
<evidence type="ECO:0000256" key="6">
    <source>
        <dbReference type="ARBA" id="ARBA00022490"/>
    </source>
</evidence>
<keyword evidence="7" id="KW-0436">Ligase</keyword>
<dbReference type="GO" id="GO:0005524">
    <property type="term" value="F:ATP binding"/>
    <property type="evidence" value="ECO:0007669"/>
    <property type="project" value="UniProtKB-KW"/>
</dbReference>
<evidence type="ECO:0000256" key="10">
    <source>
        <dbReference type="ARBA" id="ARBA00022840"/>
    </source>
</evidence>
<dbReference type="SUPFAM" id="SSF46955">
    <property type="entry name" value="Putative DNA-binding domain"/>
    <property type="match status" value="2"/>
</dbReference>
<dbReference type="SMART" id="SM00874">
    <property type="entry name" value="B5"/>
    <property type="match status" value="1"/>
</dbReference>
<dbReference type="InterPro" id="IPR005146">
    <property type="entry name" value="B3/B4_tRNA-bd"/>
</dbReference>
<dbReference type="PROSITE" id="PS51483">
    <property type="entry name" value="B5"/>
    <property type="match status" value="1"/>
</dbReference>
<evidence type="ECO:0000256" key="8">
    <source>
        <dbReference type="ARBA" id="ARBA00022723"/>
    </source>
</evidence>
<keyword evidence="9" id="KW-0547">Nucleotide-binding</keyword>
<evidence type="ECO:0000256" key="7">
    <source>
        <dbReference type="ARBA" id="ARBA00022598"/>
    </source>
</evidence>
<dbReference type="InterPro" id="IPR004531">
    <property type="entry name" value="Phe-tRNA-synth_IIc_bsu_arc_euk"/>
</dbReference>
<dbReference type="InterPro" id="IPR005147">
    <property type="entry name" value="tRNA_synthase_B5-dom"/>
</dbReference>
<dbReference type="RefSeq" id="XP_067544835.1">
    <property type="nucleotide sequence ID" value="XM_067689303.1"/>
</dbReference>
<dbReference type="GO" id="GO:1990825">
    <property type="term" value="F:sequence-specific mRNA binding"/>
    <property type="evidence" value="ECO:0007669"/>
    <property type="project" value="EnsemblFungi"/>
</dbReference>
<dbReference type="InterPro" id="IPR040659">
    <property type="entry name" value="PhetRS_B1"/>
</dbReference>
<proteinExistence type="inferred from homology"/>
<dbReference type="SMART" id="SM00873">
    <property type="entry name" value="B3_4"/>
    <property type="match status" value="1"/>
</dbReference>
<dbReference type="GO" id="GO:0004826">
    <property type="term" value="F:phenylalanine-tRNA ligase activity"/>
    <property type="evidence" value="ECO:0007669"/>
    <property type="project" value="UniProtKB-EC"/>
</dbReference>
<feature type="domain" description="B5" evidence="16">
    <location>
        <begin position="268"/>
        <end position="347"/>
    </location>
</feature>
<evidence type="ECO:0000313" key="18">
    <source>
        <dbReference type="Proteomes" id="UP000185944"/>
    </source>
</evidence>
<dbReference type="Pfam" id="PF18262">
    <property type="entry name" value="PhetRS_B1"/>
    <property type="match status" value="1"/>
</dbReference>
<dbReference type="EC" id="6.1.1.20" evidence="5"/>
<dbReference type="InterPro" id="IPR045060">
    <property type="entry name" value="Phe-tRNA-ligase_IIc_bsu"/>
</dbReference>
<keyword evidence="8" id="KW-0479">Metal-binding</keyword>
<dbReference type="Pfam" id="PF17759">
    <property type="entry name" value="tRNA_synthFbeta"/>
    <property type="match status" value="1"/>
</dbReference>
<comment type="catalytic activity">
    <reaction evidence="15">
        <text>tRNA(Phe) + L-phenylalanine + ATP = L-phenylalanyl-tRNA(Phe) + AMP + diphosphate + H(+)</text>
        <dbReference type="Rhea" id="RHEA:19413"/>
        <dbReference type="Rhea" id="RHEA-COMP:9668"/>
        <dbReference type="Rhea" id="RHEA-COMP:9699"/>
        <dbReference type="ChEBI" id="CHEBI:15378"/>
        <dbReference type="ChEBI" id="CHEBI:30616"/>
        <dbReference type="ChEBI" id="CHEBI:33019"/>
        <dbReference type="ChEBI" id="CHEBI:58095"/>
        <dbReference type="ChEBI" id="CHEBI:78442"/>
        <dbReference type="ChEBI" id="CHEBI:78531"/>
        <dbReference type="ChEBI" id="CHEBI:456215"/>
        <dbReference type="EC" id="6.1.1.20"/>
    </reaction>
</comment>
<dbReference type="GO" id="GO:0000287">
    <property type="term" value="F:magnesium ion binding"/>
    <property type="evidence" value="ECO:0007669"/>
    <property type="project" value="InterPro"/>
</dbReference>
<accession>A0A177EI12</accession>
<keyword evidence="18" id="KW-1185">Reference proteome</keyword>
<comment type="subunit">
    <text evidence="4">Tetramer of two alpha and two beta subunits.</text>
</comment>
<evidence type="ECO:0000256" key="15">
    <source>
        <dbReference type="ARBA" id="ARBA00049255"/>
    </source>
</evidence>
<keyword evidence="10" id="KW-0067">ATP-binding</keyword>
<dbReference type="Proteomes" id="UP000185944">
    <property type="component" value="Unassembled WGS sequence"/>
</dbReference>
<dbReference type="InterPro" id="IPR009061">
    <property type="entry name" value="DNA-bd_dom_put_sf"/>
</dbReference>
<dbReference type="GeneID" id="93648235"/>
<organism evidence="17 18">
    <name type="scientific">Nematocida displodere</name>
    <dbReference type="NCBI Taxonomy" id="1805483"/>
    <lineage>
        <taxon>Eukaryota</taxon>
        <taxon>Fungi</taxon>
        <taxon>Fungi incertae sedis</taxon>
        <taxon>Microsporidia</taxon>
        <taxon>Nematocida</taxon>
    </lineage>
</organism>
<gene>
    <name evidence="17" type="ORF">NEDG_01885</name>
</gene>
<dbReference type="Gene3D" id="3.30.930.10">
    <property type="entry name" value="Bira Bifunctional Protein, Domain 2"/>
    <property type="match status" value="1"/>
</dbReference>
<keyword evidence="12" id="KW-0648">Protein biosynthesis</keyword>
<dbReference type="NCBIfam" id="TIGR00471">
    <property type="entry name" value="pheT_arch"/>
    <property type="match status" value="1"/>
</dbReference>
<evidence type="ECO:0000259" key="16">
    <source>
        <dbReference type="PROSITE" id="PS51483"/>
    </source>
</evidence>
<comment type="caution">
    <text evidence="17">The sequence shown here is derived from an EMBL/GenBank/DDBJ whole genome shotgun (WGS) entry which is preliminary data.</text>
</comment>
<comment type="similarity">
    <text evidence="3">Belongs to the phenylalanyl-tRNA synthetase beta subunit family. Type 2 subfamily.</text>
</comment>